<dbReference type="InterPro" id="IPR043504">
    <property type="entry name" value="Peptidase_S1_PA_chymotrypsin"/>
</dbReference>
<evidence type="ECO:0000313" key="1">
    <source>
        <dbReference type="EMBL" id="PIW95448.1"/>
    </source>
</evidence>
<organism evidence="1 2">
    <name type="scientific">Candidatus Kuenenbacteria bacterium CG_4_8_14_3_um_filter_39_15</name>
    <dbReference type="NCBI Taxonomy" id="1974615"/>
    <lineage>
        <taxon>Bacteria</taxon>
        <taxon>Candidatus Kueneniibacteriota</taxon>
    </lineage>
</organism>
<proteinExistence type="predicted"/>
<sequence>MEKFSKIYPTLKPSIVAIASRLSKNPEFPDIIGTGFIARHDGIIFTNGHVIKAIKKLPRLKSMGPEDWPIVVLYFHWVPDKGMMMIDLEVKGVGGLKREKLVEGYNYGPDIPDLGFIHVHIKDLPTLKIAEKLELQEGDEVMLAGFPMGTDTLRAPGWLHQLTPTLQSGIISAILPFSCDNPHAMLLNIMTQGGSSGSPVFNPSTGEVIGIEYAGIIEPKTLSGKSGILIFEDNTSLTLAIPAKIIHEIYQKIDGVEEFKNADISKFDTIESLIAKKEVKVSPPKTPTMRPVSPDEILKDYYKK</sequence>
<reference evidence="2" key="1">
    <citation type="submission" date="2017-09" db="EMBL/GenBank/DDBJ databases">
        <title>Depth-based differentiation of microbial function through sediment-hosted aquifers and enrichment of novel symbionts in the deep terrestrial subsurface.</title>
        <authorList>
            <person name="Probst A.J."/>
            <person name="Ladd B."/>
            <person name="Jarett J.K."/>
            <person name="Geller-Mcgrath D.E."/>
            <person name="Sieber C.M.K."/>
            <person name="Emerson J.B."/>
            <person name="Anantharaman K."/>
            <person name="Thomas B.C."/>
            <person name="Malmstrom R."/>
            <person name="Stieglmeier M."/>
            <person name="Klingl A."/>
            <person name="Woyke T."/>
            <person name="Ryan C.M."/>
            <person name="Banfield J.F."/>
        </authorList>
    </citation>
    <scope>NUCLEOTIDE SEQUENCE [LARGE SCALE GENOMIC DNA]</scope>
</reference>
<dbReference type="SUPFAM" id="SSF50494">
    <property type="entry name" value="Trypsin-like serine proteases"/>
    <property type="match status" value="1"/>
</dbReference>
<accession>A0A2M7IL05</accession>
<name>A0A2M7IL05_9BACT</name>
<dbReference type="Gene3D" id="2.40.10.10">
    <property type="entry name" value="Trypsin-like serine proteases"/>
    <property type="match status" value="2"/>
</dbReference>
<gene>
    <name evidence="1" type="ORF">COZ84_03385</name>
</gene>
<dbReference type="Pfam" id="PF13365">
    <property type="entry name" value="Trypsin_2"/>
    <property type="match status" value="1"/>
</dbReference>
<evidence type="ECO:0000313" key="2">
    <source>
        <dbReference type="Proteomes" id="UP000229931"/>
    </source>
</evidence>
<dbReference type="InterPro" id="IPR009003">
    <property type="entry name" value="Peptidase_S1_PA"/>
</dbReference>
<dbReference type="EMBL" id="PFHP01000068">
    <property type="protein sequence ID" value="PIW95448.1"/>
    <property type="molecule type" value="Genomic_DNA"/>
</dbReference>
<protein>
    <recommendedName>
        <fullName evidence="3">Serine protease</fullName>
    </recommendedName>
</protein>
<dbReference type="AlphaFoldDB" id="A0A2M7IL05"/>
<evidence type="ECO:0008006" key="3">
    <source>
        <dbReference type="Google" id="ProtNLM"/>
    </source>
</evidence>
<dbReference type="Proteomes" id="UP000229931">
    <property type="component" value="Unassembled WGS sequence"/>
</dbReference>
<comment type="caution">
    <text evidence="1">The sequence shown here is derived from an EMBL/GenBank/DDBJ whole genome shotgun (WGS) entry which is preliminary data.</text>
</comment>